<sequence length="199" mass="22412">MNESMRCSIAECGDQVLARGWCKHHYDRWRNHGDPVGGTGRRSGDAERYFREVVIAYEGDECLAWPFSRSSNGYGQVWVDGKVHAVHRLVCEEVNGLPPTPEHEAAHKCGKGHESCCTKAHLVWKTHAENMADMFDHGTGHRKLSEEDVREILSLKGKLLHREIAARFGIHKSNVSHILRGKTWGWLANAQTHPGRVSS</sequence>
<evidence type="ECO:0000313" key="2">
    <source>
        <dbReference type="Proteomes" id="UP001138921"/>
    </source>
</evidence>
<dbReference type="GO" id="GO:0004519">
    <property type="term" value="F:endonuclease activity"/>
    <property type="evidence" value="ECO:0007669"/>
    <property type="project" value="UniProtKB-KW"/>
</dbReference>
<accession>A0A9X1A6W7</accession>
<dbReference type="EMBL" id="JAFLWW010000001">
    <property type="protein sequence ID" value="MBT1154359.1"/>
    <property type="molecule type" value="Genomic_DNA"/>
</dbReference>
<dbReference type="SUPFAM" id="SSF54060">
    <property type="entry name" value="His-Me finger endonucleases"/>
    <property type="match status" value="1"/>
</dbReference>
<gene>
    <name evidence="1" type="ORF">J1C56_02010</name>
</gene>
<dbReference type="AlphaFoldDB" id="A0A9X1A6W7"/>
<evidence type="ECO:0000313" key="1">
    <source>
        <dbReference type="EMBL" id="MBT1154359.1"/>
    </source>
</evidence>
<protein>
    <submittedName>
        <fullName evidence="1">HNH endonuclease</fullName>
    </submittedName>
</protein>
<reference evidence="1" key="2">
    <citation type="submission" date="2021-03" db="EMBL/GenBank/DDBJ databases">
        <authorList>
            <person name="Artuso I."/>
            <person name="Turrini P."/>
            <person name="Pirolo M."/>
            <person name="Lugli G.A."/>
            <person name="Ventura M."/>
            <person name="Visca P."/>
        </authorList>
    </citation>
    <scope>NUCLEOTIDE SEQUENCE</scope>
    <source>
        <strain evidence="1">LMG 26462</strain>
    </source>
</reference>
<name>A0A9X1A6W7_9HYPH</name>
<keyword evidence="1" id="KW-0255">Endonuclease</keyword>
<organism evidence="1 2">
    <name type="scientific">Aminobacter anthyllidis</name>
    <dbReference type="NCBI Taxonomy" id="1035067"/>
    <lineage>
        <taxon>Bacteria</taxon>
        <taxon>Pseudomonadati</taxon>
        <taxon>Pseudomonadota</taxon>
        <taxon>Alphaproteobacteria</taxon>
        <taxon>Hyphomicrobiales</taxon>
        <taxon>Phyllobacteriaceae</taxon>
        <taxon>Aminobacter</taxon>
    </lineage>
</organism>
<reference evidence="1" key="1">
    <citation type="journal article" date="2021" name="Microorganisms">
        <title>Phylogenomic Reconstruction and Metabolic Potential of the Genus Aminobacter.</title>
        <authorList>
            <person name="Artuso I."/>
            <person name="Turrini P."/>
            <person name="Pirolo M."/>
            <person name="Lugli G.A."/>
            <person name="Ventura M."/>
            <person name="Visca P."/>
        </authorList>
    </citation>
    <scope>NUCLEOTIDE SEQUENCE</scope>
    <source>
        <strain evidence="1">LMG 26462</strain>
    </source>
</reference>
<keyword evidence="1" id="KW-0378">Hydrolase</keyword>
<dbReference type="RefSeq" id="WP_214385506.1">
    <property type="nucleotide sequence ID" value="NZ_JAFLWW010000001.1"/>
</dbReference>
<keyword evidence="2" id="KW-1185">Reference proteome</keyword>
<dbReference type="InterPro" id="IPR044925">
    <property type="entry name" value="His-Me_finger_sf"/>
</dbReference>
<dbReference type="Gene3D" id="3.90.75.20">
    <property type="match status" value="1"/>
</dbReference>
<comment type="caution">
    <text evidence="1">The sequence shown here is derived from an EMBL/GenBank/DDBJ whole genome shotgun (WGS) entry which is preliminary data.</text>
</comment>
<proteinExistence type="predicted"/>
<keyword evidence="1" id="KW-0540">Nuclease</keyword>
<dbReference type="Proteomes" id="UP001138921">
    <property type="component" value="Unassembled WGS sequence"/>
</dbReference>